<evidence type="ECO:0000313" key="2">
    <source>
        <dbReference type="EMBL" id="MPM77739.1"/>
    </source>
</evidence>
<comment type="caution">
    <text evidence="2">The sequence shown here is derived from an EMBL/GenBank/DDBJ whole genome shotgun (WGS) entry which is preliminary data.</text>
</comment>
<gene>
    <name evidence="2" type="ORF">SDC9_124747</name>
</gene>
<accession>A0A645CLE3</accession>
<dbReference type="AlphaFoldDB" id="A0A645CLE3"/>
<protein>
    <submittedName>
        <fullName evidence="2">Uncharacterized protein</fullName>
    </submittedName>
</protein>
<sequence>MGKLLALVQPAKGFPHRFLRGFLQILSPVAVHVHLAHITGDSGLFQLLHQNQRGFPVERGKHTHLGGSVSDQLQCQSAILLPGVMFIGKAGLRGESVGIQPFQQGQIHAGPQHGVLGSVEMKVREGLGNQAVSKILHRCAGVPLRQLVEHAGKHAPLQHKIAGRVNLQLAKGRGGDKDAFYNRGHKIASFPKSPAERKERPSALPRSGHS</sequence>
<name>A0A645CLE3_9ZZZZ</name>
<reference evidence="2" key="1">
    <citation type="submission" date="2019-08" db="EMBL/GenBank/DDBJ databases">
        <authorList>
            <person name="Kucharzyk K."/>
            <person name="Murdoch R.W."/>
            <person name="Higgins S."/>
            <person name="Loffler F."/>
        </authorList>
    </citation>
    <scope>NUCLEOTIDE SEQUENCE</scope>
</reference>
<feature type="region of interest" description="Disordered" evidence="1">
    <location>
        <begin position="186"/>
        <end position="210"/>
    </location>
</feature>
<dbReference type="EMBL" id="VSSQ01028146">
    <property type="protein sequence ID" value="MPM77739.1"/>
    <property type="molecule type" value="Genomic_DNA"/>
</dbReference>
<organism evidence="2">
    <name type="scientific">bioreactor metagenome</name>
    <dbReference type="NCBI Taxonomy" id="1076179"/>
    <lineage>
        <taxon>unclassified sequences</taxon>
        <taxon>metagenomes</taxon>
        <taxon>ecological metagenomes</taxon>
    </lineage>
</organism>
<evidence type="ECO:0000256" key="1">
    <source>
        <dbReference type="SAM" id="MobiDB-lite"/>
    </source>
</evidence>
<proteinExistence type="predicted"/>